<evidence type="ECO:0000256" key="4">
    <source>
        <dbReference type="SAM" id="Coils"/>
    </source>
</evidence>
<dbReference type="Proteomes" id="UP000014500">
    <property type="component" value="Unassembled WGS sequence"/>
</dbReference>
<keyword evidence="2" id="KW-0597">Phosphoprotein</keyword>
<organism evidence="7 8">
    <name type="scientific">Strigamia maritima</name>
    <name type="common">European centipede</name>
    <name type="synonym">Geophilus maritimus</name>
    <dbReference type="NCBI Taxonomy" id="126957"/>
    <lineage>
        <taxon>Eukaryota</taxon>
        <taxon>Metazoa</taxon>
        <taxon>Ecdysozoa</taxon>
        <taxon>Arthropoda</taxon>
        <taxon>Myriapoda</taxon>
        <taxon>Chilopoda</taxon>
        <taxon>Pleurostigmophora</taxon>
        <taxon>Geophilomorpha</taxon>
        <taxon>Linotaeniidae</taxon>
        <taxon>Strigamia</taxon>
    </lineage>
</organism>
<keyword evidence="8" id="KW-1185">Reference proteome</keyword>
<dbReference type="EnsemblMetazoa" id="SMAR009728-RA">
    <property type="protein sequence ID" value="SMAR009728-PA"/>
    <property type="gene ID" value="SMAR009728"/>
</dbReference>
<evidence type="ECO:0000256" key="2">
    <source>
        <dbReference type="ARBA" id="ARBA00022553"/>
    </source>
</evidence>
<dbReference type="PhylomeDB" id="T1J7S3"/>
<name>T1J7S3_STRMM</name>
<evidence type="ECO:0000256" key="3">
    <source>
        <dbReference type="ARBA" id="ARBA00023054"/>
    </source>
</evidence>
<dbReference type="HOGENOM" id="CLU_005350_6_0_1"/>
<feature type="coiled-coil region" evidence="4">
    <location>
        <begin position="675"/>
        <end position="726"/>
    </location>
</feature>
<dbReference type="EMBL" id="JH431939">
    <property type="status" value="NOT_ANNOTATED_CDS"/>
    <property type="molecule type" value="Genomic_DNA"/>
</dbReference>
<feature type="region of interest" description="Disordered" evidence="5">
    <location>
        <begin position="1"/>
        <end position="21"/>
    </location>
</feature>
<proteinExistence type="predicted"/>
<dbReference type="Gene3D" id="1.10.472.80">
    <property type="entry name" value="Ypt/Rab-GAP domain of gyp1p, domain 3"/>
    <property type="match status" value="1"/>
</dbReference>
<dbReference type="FunFam" id="1.10.472.80:FF:000002">
    <property type="entry name" value="Ecotropic viral integration site 5"/>
    <property type="match status" value="1"/>
</dbReference>
<accession>T1J7S3</accession>
<dbReference type="GO" id="GO:0031267">
    <property type="term" value="F:small GTPase binding"/>
    <property type="evidence" value="ECO:0007669"/>
    <property type="project" value="TreeGrafter"/>
</dbReference>
<dbReference type="Gene3D" id="1.10.8.270">
    <property type="entry name" value="putative rabgap domain of human tbc1 domain family member 14 like domains"/>
    <property type="match status" value="1"/>
</dbReference>
<dbReference type="PANTHER" id="PTHR47219">
    <property type="entry name" value="RAB GTPASE-ACTIVATING PROTEIN 1-LIKE"/>
    <property type="match status" value="1"/>
</dbReference>
<dbReference type="PANTHER" id="PTHR47219:SF22">
    <property type="entry name" value="RAB-GAP TBC DOMAIN-CONTAINING PROTEIN"/>
    <property type="match status" value="1"/>
</dbReference>
<evidence type="ECO:0000256" key="1">
    <source>
        <dbReference type="ARBA" id="ARBA00022468"/>
    </source>
</evidence>
<keyword evidence="1" id="KW-0343">GTPase activation</keyword>
<dbReference type="GO" id="GO:0005096">
    <property type="term" value="F:GTPase activator activity"/>
    <property type="evidence" value="ECO:0007669"/>
    <property type="project" value="UniProtKB-KW"/>
</dbReference>
<reference evidence="8" key="1">
    <citation type="submission" date="2011-05" db="EMBL/GenBank/DDBJ databases">
        <authorList>
            <person name="Richards S.R."/>
            <person name="Qu J."/>
            <person name="Jiang H."/>
            <person name="Jhangiani S.N."/>
            <person name="Agravi P."/>
            <person name="Goodspeed R."/>
            <person name="Gross S."/>
            <person name="Mandapat C."/>
            <person name="Jackson L."/>
            <person name="Mathew T."/>
            <person name="Pu L."/>
            <person name="Thornton R."/>
            <person name="Saada N."/>
            <person name="Wilczek-Boney K.B."/>
            <person name="Lee S."/>
            <person name="Kovar C."/>
            <person name="Wu Y."/>
            <person name="Scherer S.E."/>
            <person name="Worley K.C."/>
            <person name="Muzny D.M."/>
            <person name="Gibbs R."/>
        </authorList>
    </citation>
    <scope>NUCLEOTIDE SEQUENCE</scope>
    <source>
        <strain evidence="8">Brora</strain>
    </source>
</reference>
<dbReference type="SMART" id="SM00164">
    <property type="entry name" value="TBC"/>
    <property type="match status" value="1"/>
</dbReference>
<dbReference type="InterPro" id="IPR050302">
    <property type="entry name" value="Rab_GAP_TBC_domain"/>
</dbReference>
<dbReference type="FunFam" id="1.10.8.270:FF:000003">
    <property type="entry name" value="Ecotropic viral integration site 5"/>
    <property type="match status" value="1"/>
</dbReference>
<dbReference type="SUPFAM" id="SSF47923">
    <property type="entry name" value="Ypt/Rab-GAP domain of gyp1p"/>
    <property type="match status" value="2"/>
</dbReference>
<evidence type="ECO:0000313" key="8">
    <source>
        <dbReference type="Proteomes" id="UP000014500"/>
    </source>
</evidence>
<feature type="domain" description="Rab-GAP TBC" evidence="6">
    <location>
        <begin position="110"/>
        <end position="295"/>
    </location>
</feature>
<protein>
    <recommendedName>
        <fullName evidence="6">Rab-GAP TBC domain-containing protein</fullName>
    </recommendedName>
</protein>
<keyword evidence="3 4" id="KW-0175">Coiled coil</keyword>
<evidence type="ECO:0000256" key="5">
    <source>
        <dbReference type="SAM" id="MobiDB-lite"/>
    </source>
</evidence>
<dbReference type="InterPro" id="IPR035969">
    <property type="entry name" value="Rab-GAP_TBC_sf"/>
</dbReference>
<dbReference type="STRING" id="126957.T1J7S3"/>
<dbReference type="FunFam" id="1.10.10.750:FF:000003">
    <property type="entry name" value="GTPase activating protein (Evi5)"/>
    <property type="match status" value="1"/>
</dbReference>
<feature type="compositionally biased region" description="Polar residues" evidence="5">
    <location>
        <begin position="44"/>
        <end position="53"/>
    </location>
</feature>
<dbReference type="Gene3D" id="1.10.10.750">
    <property type="entry name" value="Ypt/Rab-GAP domain of gyp1p, domain 1"/>
    <property type="match status" value="1"/>
</dbReference>
<dbReference type="InterPro" id="IPR000195">
    <property type="entry name" value="Rab-GAP-TBC_dom"/>
</dbReference>
<feature type="coiled-coil region" evidence="4">
    <location>
        <begin position="376"/>
        <end position="509"/>
    </location>
</feature>
<dbReference type="eggNOG" id="KOG4436">
    <property type="taxonomic scope" value="Eukaryota"/>
</dbReference>
<feature type="coiled-coil region" evidence="4">
    <location>
        <begin position="587"/>
        <end position="649"/>
    </location>
</feature>
<evidence type="ECO:0000313" key="7">
    <source>
        <dbReference type="EnsemblMetazoa" id="SMAR009728-PA"/>
    </source>
</evidence>
<dbReference type="OMA" id="LWGHIVA"/>
<feature type="compositionally biased region" description="Polar residues" evidence="5">
    <location>
        <begin position="60"/>
        <end position="71"/>
    </location>
</feature>
<reference evidence="7" key="2">
    <citation type="submission" date="2015-02" db="UniProtKB">
        <authorList>
            <consortium name="EnsemblMetazoa"/>
        </authorList>
    </citation>
    <scope>IDENTIFICATION</scope>
</reference>
<dbReference type="Pfam" id="PF00566">
    <property type="entry name" value="RabGAP-TBC"/>
    <property type="match status" value="1"/>
</dbReference>
<feature type="region of interest" description="Disordered" evidence="5">
    <location>
        <begin position="42"/>
        <end position="72"/>
    </location>
</feature>
<feature type="compositionally biased region" description="Low complexity" evidence="5">
    <location>
        <begin position="1"/>
        <end position="15"/>
    </location>
</feature>
<dbReference type="AlphaFoldDB" id="T1J7S3"/>
<dbReference type="PROSITE" id="PS50086">
    <property type="entry name" value="TBC_RABGAP"/>
    <property type="match status" value="1"/>
</dbReference>
<sequence>MTESPPTTPNSFTTTIAQNPSQEDLQLLARLEELNRKLEADAKSLNSLSGTSNHSRRSSDTSQISLSSGSAQGEAEDAEDVWHLWGRVIADWELYSKKKSSFVRDLVRKGIPHHFRGLAWQLLCNAHTSQAREQFAEYMKQTSPCEKVIRRDIARTYPEHEFFKEKDGPGQESLFNVMKAYSLHDREVGYCQGSAFIVGLLLMQMPEEETFAVLVKIMQEYRMREMFKPSMAELGLCMFQLEFLIQELLPELHVHFQSQSFHVSMYASSWFLTLFSTALPLPLAFHIMDLFISEGMEMIFRVAVSILQNCKDQLLSMDMEGMLKFLQKDMPAKFELDSESLLQVAFQVKYNTKKMKKLEKEYTTKRTKEQEEMVEMRRLRTENRLLRQRIECLEQESSSLADRLIQGQVTRAQEAEETFALKRELSALRQQNTELSQHKEENELKINFLEEEVKRLQLLECKDANDLIQVLQEELVNIRLKEAESQAIIKDMKVRMFELEEANKKLRDAPPDNNVAHLQEELIALKLREAETNLSMKELVQRINDLSALWEKHLKENHMGENGKKKDYGKNTILQLQDDLLTARLKEATAVAELKEFQHKVMELESQNHVSLNQVRRLEEEVEKLNSTIESLQSSERDMLQRLKDEERKFYDLESKMKEDLVMYRIGEMERAQNAAELEQRLSSMECKHEEMMAARQLNESDREEVRELQDRVVDLQSEVIRLDALNKKLTGTIMNHNYGGGDKIPVSQRNGDVH</sequence>
<evidence type="ECO:0000259" key="6">
    <source>
        <dbReference type="PROSITE" id="PS50086"/>
    </source>
</evidence>